<feature type="transmembrane region" description="Helical" evidence="1">
    <location>
        <begin position="90"/>
        <end position="112"/>
    </location>
</feature>
<feature type="transmembrane region" description="Helical" evidence="1">
    <location>
        <begin position="274"/>
        <end position="292"/>
    </location>
</feature>
<keyword evidence="1" id="KW-0812">Transmembrane</keyword>
<organism evidence="3 4">
    <name type="scientific">Thioploca ingrica</name>
    <dbReference type="NCBI Taxonomy" id="40754"/>
    <lineage>
        <taxon>Bacteria</taxon>
        <taxon>Pseudomonadati</taxon>
        <taxon>Pseudomonadota</taxon>
        <taxon>Gammaproteobacteria</taxon>
        <taxon>Thiotrichales</taxon>
        <taxon>Thiotrichaceae</taxon>
        <taxon>Thioploca</taxon>
    </lineage>
</organism>
<evidence type="ECO:0000313" key="3">
    <source>
        <dbReference type="EMBL" id="BAP57789.1"/>
    </source>
</evidence>
<dbReference type="Proteomes" id="UP000031623">
    <property type="component" value="Chromosome"/>
</dbReference>
<sequence length="293" mass="32410">MKIWIMMSVAAMLVNVGKVLFIKMKCTKIDSWLLIFYARLFPALILGGILFFIDYKIINPIQFWSTTLTTALLTLLASILYLNSLKKGHLSIVVPIQAAIPLFMVACTAIWYQEVPNLTSFAFILIIVGSISVTLILIHPNQTQTEAKLLGSGVLESIIAAMLFGISTVLDRIAIASVTQGGLVYSAYWHIITTIILFPIIFFRTASANWSHHFFAIISYATLALIAFVFQQLAVQYSLVINNGVTYVKSIVMIHISLVTIISIFILKEKPNSQLLATSLLTFMGGLGLIMSI</sequence>
<protein>
    <recommendedName>
        <fullName evidence="2">EamA domain-containing protein</fullName>
    </recommendedName>
</protein>
<keyword evidence="1" id="KW-1133">Transmembrane helix</keyword>
<feature type="transmembrane region" description="Helical" evidence="1">
    <location>
        <begin position="118"/>
        <end position="138"/>
    </location>
</feature>
<feature type="domain" description="EamA" evidence="2">
    <location>
        <begin position="3"/>
        <end position="135"/>
    </location>
</feature>
<name>A0A090AJW3_9GAMM</name>
<dbReference type="InterPro" id="IPR037185">
    <property type="entry name" value="EmrE-like"/>
</dbReference>
<dbReference type="STRING" id="40754.THII_3492"/>
<evidence type="ECO:0000256" key="1">
    <source>
        <dbReference type="SAM" id="Phobius"/>
    </source>
</evidence>
<feature type="transmembrane region" description="Helical" evidence="1">
    <location>
        <begin position="214"/>
        <end position="235"/>
    </location>
</feature>
<proteinExistence type="predicted"/>
<dbReference type="GO" id="GO:0016020">
    <property type="term" value="C:membrane"/>
    <property type="evidence" value="ECO:0007669"/>
    <property type="project" value="InterPro"/>
</dbReference>
<dbReference type="HOGENOM" id="CLU_949766_0_0_6"/>
<feature type="transmembrane region" description="Helical" evidence="1">
    <location>
        <begin position="182"/>
        <end position="202"/>
    </location>
</feature>
<dbReference type="SUPFAM" id="SSF103481">
    <property type="entry name" value="Multidrug resistance efflux transporter EmrE"/>
    <property type="match status" value="1"/>
</dbReference>
<feature type="transmembrane region" description="Helical" evidence="1">
    <location>
        <begin position="6"/>
        <end position="22"/>
    </location>
</feature>
<dbReference type="Pfam" id="PF00892">
    <property type="entry name" value="EamA"/>
    <property type="match status" value="1"/>
</dbReference>
<feature type="transmembrane region" description="Helical" evidence="1">
    <location>
        <begin position="34"/>
        <end position="55"/>
    </location>
</feature>
<evidence type="ECO:0000313" key="4">
    <source>
        <dbReference type="Proteomes" id="UP000031623"/>
    </source>
</evidence>
<accession>A0A090AJW3</accession>
<keyword evidence="1" id="KW-0472">Membrane</keyword>
<reference evidence="3" key="1">
    <citation type="journal article" date="2014" name="ISME J.">
        <title>Ecophysiology of Thioploca ingrica as revealed by the complete genome sequence supplemented with proteomic evidence.</title>
        <authorList>
            <person name="Kojima H."/>
            <person name="Ogura Y."/>
            <person name="Yamamoto N."/>
            <person name="Togashi T."/>
            <person name="Mori H."/>
            <person name="Watanabe T."/>
            <person name="Nemoto F."/>
            <person name="Kurokawa K."/>
            <person name="Hayashi T."/>
            <person name="Fukui M."/>
        </authorList>
    </citation>
    <scope>NUCLEOTIDE SEQUENCE [LARGE SCALE GENOMIC DNA]</scope>
</reference>
<gene>
    <name evidence="3" type="ORF">THII_3492</name>
</gene>
<dbReference type="EMBL" id="AP014633">
    <property type="protein sequence ID" value="BAP57789.1"/>
    <property type="molecule type" value="Genomic_DNA"/>
</dbReference>
<dbReference type="AlphaFoldDB" id="A0A090AJW3"/>
<dbReference type="InterPro" id="IPR000620">
    <property type="entry name" value="EamA_dom"/>
</dbReference>
<feature type="transmembrane region" description="Helical" evidence="1">
    <location>
        <begin position="247"/>
        <end position="267"/>
    </location>
</feature>
<evidence type="ECO:0000259" key="2">
    <source>
        <dbReference type="Pfam" id="PF00892"/>
    </source>
</evidence>
<feature type="transmembrane region" description="Helical" evidence="1">
    <location>
        <begin position="150"/>
        <end position="170"/>
    </location>
</feature>
<keyword evidence="4" id="KW-1185">Reference proteome</keyword>
<feature type="transmembrane region" description="Helical" evidence="1">
    <location>
        <begin position="61"/>
        <end position="83"/>
    </location>
</feature>
<dbReference type="KEGG" id="tig:THII_3492"/>